<dbReference type="OrthoDB" id="4835058at2759"/>
<proteinExistence type="predicted"/>
<gene>
    <name evidence="2" type="ORF">CSUB01_08417</name>
</gene>
<reference evidence="3" key="1">
    <citation type="journal article" date="2014" name="Genome Announc.">
        <title>Draft genome sequence of Colletotrichum sublineola, a destructive pathogen of cultivated sorghum.</title>
        <authorList>
            <person name="Baroncelli R."/>
            <person name="Sanz-Martin J.M."/>
            <person name="Rech G.E."/>
            <person name="Sukno S.A."/>
            <person name="Thon M.R."/>
        </authorList>
    </citation>
    <scope>NUCLEOTIDE SEQUENCE [LARGE SCALE GENOMIC DNA]</scope>
    <source>
        <strain evidence="3">TX430BB</strain>
    </source>
</reference>
<accession>A0A066XSM2</accession>
<dbReference type="eggNOG" id="ENOG502R6BD">
    <property type="taxonomic scope" value="Eukaryota"/>
</dbReference>
<protein>
    <submittedName>
        <fullName evidence="2">Uncharacterized protein</fullName>
    </submittedName>
</protein>
<dbReference type="AlphaFoldDB" id="A0A066XSM2"/>
<name>A0A066XSM2_COLSU</name>
<feature type="region of interest" description="Disordered" evidence="1">
    <location>
        <begin position="129"/>
        <end position="149"/>
    </location>
</feature>
<organism evidence="2 3">
    <name type="scientific">Colletotrichum sublineola</name>
    <name type="common">Sorghum anthracnose fungus</name>
    <dbReference type="NCBI Taxonomy" id="1173701"/>
    <lineage>
        <taxon>Eukaryota</taxon>
        <taxon>Fungi</taxon>
        <taxon>Dikarya</taxon>
        <taxon>Ascomycota</taxon>
        <taxon>Pezizomycotina</taxon>
        <taxon>Sordariomycetes</taxon>
        <taxon>Hypocreomycetidae</taxon>
        <taxon>Glomerellales</taxon>
        <taxon>Glomerellaceae</taxon>
        <taxon>Colletotrichum</taxon>
        <taxon>Colletotrichum graminicola species complex</taxon>
    </lineage>
</organism>
<evidence type="ECO:0000256" key="1">
    <source>
        <dbReference type="SAM" id="MobiDB-lite"/>
    </source>
</evidence>
<dbReference type="Proteomes" id="UP000027238">
    <property type="component" value="Unassembled WGS sequence"/>
</dbReference>
<evidence type="ECO:0000313" key="2">
    <source>
        <dbReference type="EMBL" id="KDN68741.1"/>
    </source>
</evidence>
<keyword evidence="3" id="KW-1185">Reference proteome</keyword>
<evidence type="ECO:0000313" key="3">
    <source>
        <dbReference type="Proteomes" id="UP000027238"/>
    </source>
</evidence>
<dbReference type="OMA" id="WAKAIRK"/>
<dbReference type="EMBL" id="JMSE01000622">
    <property type="protein sequence ID" value="KDN68741.1"/>
    <property type="molecule type" value="Genomic_DNA"/>
</dbReference>
<comment type="caution">
    <text evidence="2">The sequence shown here is derived from an EMBL/GenBank/DDBJ whole genome shotgun (WGS) entry which is preliminary data.</text>
</comment>
<dbReference type="HOGENOM" id="CLU_1151711_0_0_1"/>
<sequence length="272" mass="30480">MGLFARSLCQWWETKDHAAVPWWTACADTPASSQRAHRRRQISETMPDITCNSNALSGPWTATRPCPVCYEARKVRQRSGTLRRLLGTSRRPASPLSVCSECSSAGCETITFSEPNWNPVHRAGRRVEEPVGPTNETREDDAFGPSTPLGRPASMWARLKPLEDHPCFAAPDAHDLAWAKAIRKAQKPDRTASDVWRVLRGMVGRLAPSRGPTLLPTHEEHQARWQERCNQAEKLKRTRNGSWTRSTSPLISLQSALESIPEADEPQEKSRT</sequence>